<dbReference type="PATRIC" id="fig|361183.4.peg.607"/>
<dbReference type="InterPro" id="IPR053728">
    <property type="entry name" value="Alginate_Permeability_Chnl"/>
</dbReference>
<accession>A0A0M3TA05</accession>
<dbReference type="KEGG" id="aep:AMC99_00616"/>
<dbReference type="AlphaFoldDB" id="A0A0M3TA05"/>
<proteinExistence type="predicted"/>
<name>A0A0M3TA05_9SPHN</name>
<dbReference type="Gene3D" id="2.40.160.100">
    <property type="match status" value="1"/>
</dbReference>
<dbReference type="Proteomes" id="UP000057938">
    <property type="component" value="Chromosome"/>
</dbReference>
<dbReference type="SUPFAM" id="SSF56935">
    <property type="entry name" value="Porins"/>
    <property type="match status" value="1"/>
</dbReference>
<dbReference type="GO" id="GO:0004355">
    <property type="term" value="F:glutamate synthase (NADPH) activity"/>
    <property type="evidence" value="ECO:0007669"/>
    <property type="project" value="UniProtKB-EC"/>
</dbReference>
<dbReference type="EMBL" id="CP012669">
    <property type="protein sequence ID" value="ALE15926.1"/>
    <property type="molecule type" value="Genomic_DNA"/>
</dbReference>
<reference evidence="1 2" key="1">
    <citation type="submission" date="2015-09" db="EMBL/GenBank/DDBJ databases">
        <title>Complete genome sequence of a benzo[a]pyrene-degrading bacterium Altererythrobacter epoxidivorans CGMCC 1.7731T.</title>
        <authorList>
            <person name="Li Z."/>
            <person name="Cheng H."/>
            <person name="Huo Y."/>
            <person name="Xu X."/>
        </authorList>
    </citation>
    <scope>NUCLEOTIDE SEQUENCE [LARGE SCALE GENOMIC DNA]</scope>
    <source>
        <strain evidence="1 2">CGMCC 1.7731</strain>
    </source>
</reference>
<gene>
    <name evidence="1" type="ORF">AMC99_00616</name>
</gene>
<protein>
    <submittedName>
        <fullName evidence="1">Glutamate synthase [NADPH] large chain</fullName>
        <ecNumber evidence="1">1.4.1.13</ecNumber>
    </submittedName>
</protein>
<keyword evidence="2" id="KW-1185">Reference proteome</keyword>
<organism evidence="1 2">
    <name type="scientific">Altererythrobacter epoxidivorans</name>
    <dbReference type="NCBI Taxonomy" id="361183"/>
    <lineage>
        <taxon>Bacteria</taxon>
        <taxon>Pseudomonadati</taxon>
        <taxon>Pseudomonadota</taxon>
        <taxon>Alphaproteobacteria</taxon>
        <taxon>Sphingomonadales</taxon>
        <taxon>Erythrobacteraceae</taxon>
        <taxon>Altererythrobacter</taxon>
    </lineage>
</organism>
<dbReference type="STRING" id="361183.AMC99_00616"/>
<dbReference type="EC" id="1.4.1.13" evidence="1"/>
<evidence type="ECO:0000313" key="2">
    <source>
        <dbReference type="Proteomes" id="UP000057938"/>
    </source>
</evidence>
<evidence type="ECO:0000313" key="1">
    <source>
        <dbReference type="EMBL" id="ALE15926.1"/>
    </source>
</evidence>
<sequence length="495" mass="53567">MIDRVVRYGVIGRGRSWPALALRRGISCILFAAAPAAYSQDAIAEGPAPESDKTEIKFTLEGGINAVAETNLYWNLADKFAPSADFDSDTQWLEIYAKPGVELTHTLDGSGEIYGGFSVVASTTLGTDAFDKSDTGRVTIEEAFLGFRTGTVETGQFDLSAGAQELKLGTGMLISNGASNGFERGAVKLGPRKAWERTIIARYRKKGLTTTAFFIDPNELASNNTKTHSVGADIRYDLDRTDFVGVTYVNVLQSGAPYPQAAPAGVGPPNFLDGGRDGLNAISFYGLVHPAKGSLPGFYIGLDGAYEWNGRIDLEAWGGRVKIGHAWNDKPWRPDLSYSYQTFSGDDPDTPELERFDPLHYEGSPASWATGSKAALVFINSNVQSHQLTLRTMPSPRDFLTLRAAHIRVNEQRSPIQFGQATRLEITDELGSVISGVTANHLADDFFVEYTRILTPNIFLTGGFSISVPGKGIEHAFGGDAPNWTGGFVNVVVNF</sequence>
<keyword evidence="1" id="KW-0560">Oxidoreductase</keyword>
<dbReference type="RefSeq" id="WP_157058235.1">
    <property type="nucleotide sequence ID" value="NZ_CP012669.1"/>
</dbReference>
<dbReference type="OrthoDB" id="311329at2"/>